<sequence length="75" mass="7943">MPSTSPNSITTIGITVSSLIIYITTSSSSITSTRPAGNTVSLTGDLTARCSRHIIAQIHDPEAGVYIISRFGLEY</sequence>
<dbReference type="AlphaFoldDB" id="A0A5B7HF17"/>
<keyword evidence="2" id="KW-1185">Reference proteome</keyword>
<organism evidence="1 2">
    <name type="scientific">Portunus trituberculatus</name>
    <name type="common">Swimming crab</name>
    <name type="synonym">Neptunus trituberculatus</name>
    <dbReference type="NCBI Taxonomy" id="210409"/>
    <lineage>
        <taxon>Eukaryota</taxon>
        <taxon>Metazoa</taxon>
        <taxon>Ecdysozoa</taxon>
        <taxon>Arthropoda</taxon>
        <taxon>Crustacea</taxon>
        <taxon>Multicrustacea</taxon>
        <taxon>Malacostraca</taxon>
        <taxon>Eumalacostraca</taxon>
        <taxon>Eucarida</taxon>
        <taxon>Decapoda</taxon>
        <taxon>Pleocyemata</taxon>
        <taxon>Brachyura</taxon>
        <taxon>Eubrachyura</taxon>
        <taxon>Portunoidea</taxon>
        <taxon>Portunidae</taxon>
        <taxon>Portuninae</taxon>
        <taxon>Portunus</taxon>
    </lineage>
</organism>
<evidence type="ECO:0000313" key="2">
    <source>
        <dbReference type="Proteomes" id="UP000324222"/>
    </source>
</evidence>
<proteinExistence type="predicted"/>
<dbReference type="Proteomes" id="UP000324222">
    <property type="component" value="Unassembled WGS sequence"/>
</dbReference>
<evidence type="ECO:0000313" key="1">
    <source>
        <dbReference type="EMBL" id="MPC68369.1"/>
    </source>
</evidence>
<gene>
    <name evidence="1" type="ORF">E2C01_062569</name>
</gene>
<name>A0A5B7HF17_PORTR</name>
<accession>A0A5B7HF17</accession>
<dbReference type="EMBL" id="VSRR010027721">
    <property type="protein sequence ID" value="MPC68369.1"/>
    <property type="molecule type" value="Genomic_DNA"/>
</dbReference>
<reference evidence="1 2" key="1">
    <citation type="submission" date="2019-05" db="EMBL/GenBank/DDBJ databases">
        <title>Another draft genome of Portunus trituberculatus and its Hox gene families provides insights of decapod evolution.</title>
        <authorList>
            <person name="Jeong J.-H."/>
            <person name="Song I."/>
            <person name="Kim S."/>
            <person name="Choi T."/>
            <person name="Kim D."/>
            <person name="Ryu S."/>
            <person name="Kim W."/>
        </authorList>
    </citation>
    <scope>NUCLEOTIDE SEQUENCE [LARGE SCALE GENOMIC DNA]</scope>
    <source>
        <tissue evidence="1">Muscle</tissue>
    </source>
</reference>
<protein>
    <submittedName>
        <fullName evidence="1">Uncharacterized protein</fullName>
    </submittedName>
</protein>
<comment type="caution">
    <text evidence="1">The sequence shown here is derived from an EMBL/GenBank/DDBJ whole genome shotgun (WGS) entry which is preliminary data.</text>
</comment>